<dbReference type="EMBL" id="LRPN01000081">
    <property type="protein sequence ID" value="KWZ81067.1"/>
    <property type="molecule type" value="Genomic_DNA"/>
</dbReference>
<keyword evidence="2" id="KW-0238">DNA-binding</keyword>
<evidence type="ECO:0000256" key="2">
    <source>
        <dbReference type="ARBA" id="ARBA00023125"/>
    </source>
</evidence>
<dbReference type="GO" id="GO:0003700">
    <property type="term" value="F:DNA-binding transcription factor activity"/>
    <property type="evidence" value="ECO:0007669"/>
    <property type="project" value="InterPro"/>
</dbReference>
<dbReference type="PANTHER" id="PTHR44846">
    <property type="entry name" value="MANNOSYL-D-GLYCERATE TRANSPORT/METABOLISM SYSTEM REPRESSOR MNGR-RELATED"/>
    <property type="match status" value="1"/>
</dbReference>
<dbReference type="Proteomes" id="UP000070376">
    <property type="component" value="Unassembled WGS sequence"/>
</dbReference>
<dbReference type="InterPro" id="IPR036388">
    <property type="entry name" value="WH-like_DNA-bd_sf"/>
</dbReference>
<dbReference type="SUPFAM" id="SSF64288">
    <property type="entry name" value="Chorismate lyase-like"/>
    <property type="match status" value="1"/>
</dbReference>
<reference evidence="6" key="1">
    <citation type="submission" date="2016-01" db="EMBL/GenBank/DDBJ databases">
        <authorList>
            <person name="Mitreva M."/>
            <person name="Pepin K.H."/>
            <person name="Mihindukulasuriya K.A."/>
            <person name="Fulton R."/>
            <person name="Fronick C."/>
            <person name="O'Laughlin M."/>
            <person name="Miner T."/>
            <person name="Herter B."/>
            <person name="Rosa B.A."/>
            <person name="Cordes M."/>
            <person name="Tomlinson C."/>
            <person name="Wollam A."/>
            <person name="Palsikar V.B."/>
            <person name="Mardis E.R."/>
            <person name="Wilson R.K."/>
        </authorList>
    </citation>
    <scope>NUCLEOTIDE SEQUENCE [LARGE SCALE GENOMIC DNA]</scope>
    <source>
        <strain evidence="6">GED7749B</strain>
    </source>
</reference>
<evidence type="ECO:0000256" key="1">
    <source>
        <dbReference type="ARBA" id="ARBA00023015"/>
    </source>
</evidence>
<dbReference type="GO" id="GO:0003677">
    <property type="term" value="F:DNA binding"/>
    <property type="evidence" value="ECO:0007669"/>
    <property type="project" value="UniProtKB-KW"/>
</dbReference>
<dbReference type="Pfam" id="PF07702">
    <property type="entry name" value="UTRA"/>
    <property type="match status" value="1"/>
</dbReference>
<sequence length="244" mass="28804">MKKGSAMNNEVSAPLYMQVQTVLEEKIRKGEWEKNFQLPSERELAKQFNVSTITVKRAVLELVNKGLLYRKRGKGTFVTAEKNEKDLYNLIAFESKNNRQDHPHFLLYSVLEAAGNSVAQKMKIRPETLVYKFSRLKMEEEHPVAIEYSYIYYHLCPEFDVKKTENNLIFHVLKDEYGIQLNRARIYFSSELPDDEVAEILQIDKEVPLFILERYTYTEKEEIIEYSKFIMKQENASYYLDISL</sequence>
<dbReference type="InterPro" id="IPR050679">
    <property type="entry name" value="Bact_HTH_transcr_reg"/>
</dbReference>
<keyword evidence="3" id="KW-0804">Transcription</keyword>
<comment type="caution">
    <text evidence="5">The sequence shown here is derived from an EMBL/GenBank/DDBJ whole genome shotgun (WGS) entry which is preliminary data.</text>
</comment>
<dbReference type="InterPro" id="IPR036390">
    <property type="entry name" value="WH_DNA-bd_sf"/>
</dbReference>
<keyword evidence="1" id="KW-0805">Transcription regulation</keyword>
<proteinExistence type="predicted"/>
<dbReference type="Gene3D" id="3.40.1410.10">
    <property type="entry name" value="Chorismate lyase-like"/>
    <property type="match status" value="1"/>
</dbReference>
<name>A0A133KNK6_HEYCO</name>
<dbReference type="PATRIC" id="fig|1398.22.peg.2134"/>
<evidence type="ECO:0000259" key="4">
    <source>
        <dbReference type="PROSITE" id="PS50949"/>
    </source>
</evidence>
<dbReference type="InterPro" id="IPR000524">
    <property type="entry name" value="Tscrpt_reg_HTH_GntR"/>
</dbReference>
<evidence type="ECO:0000313" key="6">
    <source>
        <dbReference type="Proteomes" id="UP000070376"/>
    </source>
</evidence>
<dbReference type="Pfam" id="PF00392">
    <property type="entry name" value="GntR"/>
    <property type="match status" value="1"/>
</dbReference>
<feature type="domain" description="HTH gntR-type" evidence="4">
    <location>
        <begin position="13"/>
        <end position="81"/>
    </location>
</feature>
<dbReference type="SMART" id="SM00345">
    <property type="entry name" value="HTH_GNTR"/>
    <property type="match status" value="1"/>
</dbReference>
<dbReference type="CDD" id="cd07377">
    <property type="entry name" value="WHTH_GntR"/>
    <property type="match status" value="1"/>
</dbReference>
<protein>
    <submittedName>
        <fullName evidence="5">UbiC transcription regulator-associated domain protein</fullName>
    </submittedName>
</protein>
<dbReference type="InterPro" id="IPR011663">
    <property type="entry name" value="UTRA"/>
</dbReference>
<dbReference type="SUPFAM" id="SSF46785">
    <property type="entry name" value="Winged helix' DNA-binding domain"/>
    <property type="match status" value="1"/>
</dbReference>
<dbReference type="AlphaFoldDB" id="A0A133KNK6"/>
<dbReference type="GO" id="GO:0045892">
    <property type="term" value="P:negative regulation of DNA-templated transcription"/>
    <property type="evidence" value="ECO:0007669"/>
    <property type="project" value="TreeGrafter"/>
</dbReference>
<dbReference type="PROSITE" id="PS50949">
    <property type="entry name" value="HTH_GNTR"/>
    <property type="match status" value="1"/>
</dbReference>
<dbReference type="Gene3D" id="1.10.10.10">
    <property type="entry name" value="Winged helix-like DNA-binding domain superfamily/Winged helix DNA-binding domain"/>
    <property type="match status" value="1"/>
</dbReference>
<gene>
    <name evidence="5" type="ORF">HMPREF3213_02128</name>
</gene>
<evidence type="ECO:0000313" key="5">
    <source>
        <dbReference type="EMBL" id="KWZ81067.1"/>
    </source>
</evidence>
<dbReference type="SMART" id="SM00866">
    <property type="entry name" value="UTRA"/>
    <property type="match status" value="1"/>
</dbReference>
<dbReference type="FunFam" id="1.10.10.10:FF:000079">
    <property type="entry name" value="GntR family transcriptional regulator"/>
    <property type="match status" value="1"/>
</dbReference>
<organism evidence="5 6">
    <name type="scientific">Heyndrickxia coagulans</name>
    <name type="common">Weizmannia coagulans</name>
    <dbReference type="NCBI Taxonomy" id="1398"/>
    <lineage>
        <taxon>Bacteria</taxon>
        <taxon>Bacillati</taxon>
        <taxon>Bacillota</taxon>
        <taxon>Bacilli</taxon>
        <taxon>Bacillales</taxon>
        <taxon>Bacillaceae</taxon>
        <taxon>Heyndrickxia</taxon>
    </lineage>
</organism>
<dbReference type="InterPro" id="IPR028978">
    <property type="entry name" value="Chorismate_lyase_/UTRA_dom_sf"/>
</dbReference>
<evidence type="ECO:0000256" key="3">
    <source>
        <dbReference type="ARBA" id="ARBA00023163"/>
    </source>
</evidence>
<dbReference type="PANTHER" id="PTHR44846:SF1">
    <property type="entry name" value="MANNOSYL-D-GLYCERATE TRANSPORT_METABOLISM SYSTEM REPRESSOR MNGR-RELATED"/>
    <property type="match status" value="1"/>
</dbReference>
<dbReference type="PRINTS" id="PR00035">
    <property type="entry name" value="HTHGNTR"/>
</dbReference>
<accession>A0A133KNK6</accession>